<dbReference type="EMBL" id="CP015878">
    <property type="protein sequence ID" value="ANI14753.1"/>
    <property type="molecule type" value="Genomic_DNA"/>
</dbReference>
<proteinExistence type="predicted"/>
<dbReference type="AlphaFoldDB" id="A0A1A9KCP1"/>
<dbReference type="Proteomes" id="UP000077748">
    <property type="component" value="Chromosome"/>
</dbReference>
<dbReference type="RefSeq" id="WP_064582806.1">
    <property type="nucleotide sequence ID" value="NZ_CP015878.1"/>
</dbReference>
<organism evidence="1 2">
    <name type="scientific">Pseudomonas citronellolis</name>
    <dbReference type="NCBI Taxonomy" id="53408"/>
    <lineage>
        <taxon>Bacteria</taxon>
        <taxon>Pseudomonadati</taxon>
        <taxon>Pseudomonadota</taxon>
        <taxon>Gammaproteobacteria</taxon>
        <taxon>Pseudomonadales</taxon>
        <taxon>Pseudomonadaceae</taxon>
        <taxon>Pseudomonas</taxon>
    </lineage>
</organism>
<evidence type="ECO:0000313" key="2">
    <source>
        <dbReference type="Proteomes" id="UP000077748"/>
    </source>
</evidence>
<name>A0A1A9KCP1_9PSED</name>
<reference evidence="1 2" key="1">
    <citation type="submission" date="2016-05" db="EMBL/GenBank/DDBJ databases">
        <title>Genome Sequence of Pseudomonas citronellolis Strain SJTE-3, an Estrogens and Persistent Organic Pollutants degradation strain.</title>
        <authorList>
            <person name="Liang R."/>
        </authorList>
    </citation>
    <scope>NUCLEOTIDE SEQUENCE [LARGE SCALE GENOMIC DNA]</scope>
    <source>
        <strain evidence="1 2">SJTE-3</strain>
    </source>
</reference>
<evidence type="ECO:0008006" key="3">
    <source>
        <dbReference type="Google" id="ProtNLM"/>
    </source>
</evidence>
<protein>
    <recommendedName>
        <fullName evidence="3">DUF3077 domain-containing protein</fullName>
    </recommendedName>
</protein>
<accession>A0A1A9KCP1</accession>
<evidence type="ECO:0000313" key="1">
    <source>
        <dbReference type="EMBL" id="ANI14753.1"/>
    </source>
</evidence>
<gene>
    <name evidence="1" type="ORF">A9C11_12475</name>
</gene>
<sequence length="79" mass="8333">MSLSAQVLPHPLKHAAPSDFYDAAQSRQSALINLLRLLAGAPDLGAPAEDVLDGTFSALEYLAADAEQLYAAAEEHGRT</sequence>